<evidence type="ECO:0000313" key="4">
    <source>
        <dbReference type="Proteomes" id="UP001294412"/>
    </source>
</evidence>
<feature type="region of interest" description="Disordered" evidence="1">
    <location>
        <begin position="149"/>
        <end position="180"/>
    </location>
</feature>
<name>A0ABU5I4S6_9HYPH</name>
<feature type="transmembrane region" description="Helical" evidence="2">
    <location>
        <begin position="12"/>
        <end position="33"/>
    </location>
</feature>
<keyword evidence="4" id="KW-1185">Reference proteome</keyword>
<keyword evidence="2" id="KW-1133">Transmembrane helix</keyword>
<sequence>MPGLRFETRRLSVNHLAIGLAGFILALVAIGWATRTPPGQTPTLTIAGSGFLFNYRIGEVSYGFTAIVNKPVRRYSKIEAVFEDPQGGPPMTVVETLTARSTRYSVRSPPVRGVEKGKPYQVAVRLIQNIDGAILFDDRFTVTSQMSDDVVPDAPLTVGPGYARNPASSGAGPAPGPVPD</sequence>
<organism evidence="3 4">
    <name type="scientific">Fulvimarina uroteuthidis</name>
    <dbReference type="NCBI Taxonomy" id="3098149"/>
    <lineage>
        <taxon>Bacteria</taxon>
        <taxon>Pseudomonadati</taxon>
        <taxon>Pseudomonadota</taxon>
        <taxon>Alphaproteobacteria</taxon>
        <taxon>Hyphomicrobiales</taxon>
        <taxon>Aurantimonadaceae</taxon>
        <taxon>Fulvimarina</taxon>
    </lineage>
</organism>
<dbReference type="RefSeq" id="WP_322187621.1">
    <property type="nucleotide sequence ID" value="NZ_JAXLPB010000004.1"/>
</dbReference>
<dbReference type="Proteomes" id="UP001294412">
    <property type="component" value="Unassembled WGS sequence"/>
</dbReference>
<comment type="caution">
    <text evidence="3">The sequence shown here is derived from an EMBL/GenBank/DDBJ whole genome shotgun (WGS) entry which is preliminary data.</text>
</comment>
<protein>
    <submittedName>
        <fullName evidence="3">Uncharacterized protein</fullName>
    </submittedName>
</protein>
<proteinExistence type="predicted"/>
<evidence type="ECO:0000256" key="1">
    <source>
        <dbReference type="SAM" id="MobiDB-lite"/>
    </source>
</evidence>
<keyword evidence="2" id="KW-0812">Transmembrane</keyword>
<keyword evidence="2" id="KW-0472">Membrane</keyword>
<reference evidence="3 4" key="1">
    <citation type="submission" date="2023-12" db="EMBL/GenBank/DDBJ databases">
        <title>Description of Novel Strain Fulvimarina sp. 2208YS6-2-32 isolated from Uroteuthis (Photololigo) edulis.</title>
        <authorList>
            <person name="Park J.-S."/>
        </authorList>
    </citation>
    <scope>NUCLEOTIDE SEQUENCE [LARGE SCALE GENOMIC DNA]</scope>
    <source>
        <strain evidence="3 4">2208YS6-2-32</strain>
    </source>
</reference>
<gene>
    <name evidence="3" type="ORF">U0C82_13185</name>
</gene>
<evidence type="ECO:0000313" key="3">
    <source>
        <dbReference type="EMBL" id="MDY8110095.1"/>
    </source>
</evidence>
<accession>A0ABU5I4S6</accession>
<evidence type="ECO:0000256" key="2">
    <source>
        <dbReference type="SAM" id="Phobius"/>
    </source>
</evidence>
<dbReference type="EMBL" id="JAXLPB010000004">
    <property type="protein sequence ID" value="MDY8110095.1"/>
    <property type="molecule type" value="Genomic_DNA"/>
</dbReference>